<organism evidence="2 3">
    <name type="scientific">Dichanthelium oligosanthes</name>
    <dbReference type="NCBI Taxonomy" id="888268"/>
    <lineage>
        <taxon>Eukaryota</taxon>
        <taxon>Viridiplantae</taxon>
        <taxon>Streptophyta</taxon>
        <taxon>Embryophyta</taxon>
        <taxon>Tracheophyta</taxon>
        <taxon>Spermatophyta</taxon>
        <taxon>Magnoliopsida</taxon>
        <taxon>Liliopsida</taxon>
        <taxon>Poales</taxon>
        <taxon>Poaceae</taxon>
        <taxon>PACMAD clade</taxon>
        <taxon>Panicoideae</taxon>
        <taxon>Panicodae</taxon>
        <taxon>Paniceae</taxon>
        <taxon>Dichantheliinae</taxon>
        <taxon>Dichanthelium</taxon>
    </lineage>
</organism>
<feature type="compositionally biased region" description="Basic residues" evidence="1">
    <location>
        <begin position="80"/>
        <end position="95"/>
    </location>
</feature>
<protein>
    <submittedName>
        <fullName evidence="2">Uncharacterized protein</fullName>
    </submittedName>
</protein>
<reference evidence="2 3" key="1">
    <citation type="submission" date="2016-09" db="EMBL/GenBank/DDBJ databases">
        <title>The draft genome of Dichanthelium oligosanthes: A C3 panicoid grass species.</title>
        <authorList>
            <person name="Studer A.J."/>
            <person name="Schnable J.C."/>
            <person name="Brutnell T.P."/>
        </authorList>
    </citation>
    <scope>NUCLEOTIDE SEQUENCE [LARGE SCALE GENOMIC DNA]</scope>
    <source>
        <strain evidence="3">cv. Kellogg 1175</strain>
        <tissue evidence="2">Leaf</tissue>
    </source>
</reference>
<dbReference type="AlphaFoldDB" id="A0A1E5WHH0"/>
<evidence type="ECO:0000313" key="2">
    <source>
        <dbReference type="EMBL" id="OEL36600.1"/>
    </source>
</evidence>
<dbReference type="Proteomes" id="UP000095767">
    <property type="component" value="Unassembled WGS sequence"/>
</dbReference>
<name>A0A1E5WHH0_9POAL</name>
<dbReference type="EMBL" id="LWDX02008693">
    <property type="protein sequence ID" value="OEL36600.1"/>
    <property type="molecule type" value="Genomic_DNA"/>
</dbReference>
<evidence type="ECO:0000256" key="1">
    <source>
        <dbReference type="SAM" id="MobiDB-lite"/>
    </source>
</evidence>
<keyword evidence="3" id="KW-1185">Reference proteome</keyword>
<feature type="region of interest" description="Disordered" evidence="1">
    <location>
        <begin position="43"/>
        <end position="103"/>
    </location>
</feature>
<sequence length="142" mass="16002">LVQGGHRLEIRRPPRGCARPARVWRQRRARRGGALVPGVLQTAVERRGRRTARGGGRPRRPQIRRPQPRSCHAGAPGEGRHRRLRLRTRAGRRPAHVSGLGTSSDECPNHMLHPGRGRPGLPCRDTICCSNPRRMHCLFVHE</sequence>
<comment type="caution">
    <text evidence="2">The sequence shown here is derived from an EMBL/GenBank/DDBJ whole genome shotgun (WGS) entry which is preliminary data.</text>
</comment>
<feature type="compositionally biased region" description="Basic residues" evidence="1">
    <location>
        <begin position="47"/>
        <end position="67"/>
    </location>
</feature>
<accession>A0A1E5WHH0</accession>
<evidence type="ECO:0000313" key="3">
    <source>
        <dbReference type="Proteomes" id="UP000095767"/>
    </source>
</evidence>
<proteinExistence type="predicted"/>
<gene>
    <name evidence="2" type="ORF">BAE44_0002378</name>
</gene>
<feature type="non-terminal residue" evidence="2">
    <location>
        <position position="1"/>
    </location>
</feature>